<reference evidence="4" key="1">
    <citation type="submission" date="2022-12" db="EMBL/GenBank/DDBJ databases">
        <authorList>
            <person name="Petersen C."/>
        </authorList>
    </citation>
    <scope>NUCLEOTIDE SEQUENCE</scope>
    <source>
        <strain evidence="4">IBT 29677</strain>
    </source>
</reference>
<proteinExistence type="inferred from homology"/>
<comment type="similarity">
    <text evidence="1">Belongs to the enoyl-CoA hydratase/isomerase family.</text>
</comment>
<organism evidence="4 5">
    <name type="scientific">Penicillium cosmopolitanum</name>
    <dbReference type="NCBI Taxonomy" id="1131564"/>
    <lineage>
        <taxon>Eukaryota</taxon>
        <taxon>Fungi</taxon>
        <taxon>Dikarya</taxon>
        <taxon>Ascomycota</taxon>
        <taxon>Pezizomycotina</taxon>
        <taxon>Eurotiomycetes</taxon>
        <taxon>Eurotiomycetidae</taxon>
        <taxon>Eurotiales</taxon>
        <taxon>Aspergillaceae</taxon>
        <taxon>Penicillium</taxon>
    </lineage>
</organism>
<dbReference type="Proteomes" id="UP001147747">
    <property type="component" value="Unassembled WGS sequence"/>
</dbReference>
<feature type="compositionally biased region" description="Basic and acidic residues" evidence="3">
    <location>
        <begin position="24"/>
        <end position="36"/>
    </location>
</feature>
<gene>
    <name evidence="4" type="ORF">N7509_009946</name>
</gene>
<dbReference type="InterPro" id="IPR014748">
    <property type="entry name" value="Enoyl-CoA_hydra_C"/>
</dbReference>
<dbReference type="AlphaFoldDB" id="A0A9W9VQI4"/>
<dbReference type="PANTHER" id="PTHR11941:SF54">
    <property type="entry name" value="ENOYL-COA HYDRATASE, MITOCHONDRIAL"/>
    <property type="match status" value="1"/>
</dbReference>
<accession>A0A9W9VQI4</accession>
<dbReference type="SUPFAM" id="SSF52096">
    <property type="entry name" value="ClpP/crotonase"/>
    <property type="match status" value="1"/>
</dbReference>
<dbReference type="Pfam" id="PF00378">
    <property type="entry name" value="ECH_1"/>
    <property type="match status" value="2"/>
</dbReference>
<dbReference type="RefSeq" id="XP_056485203.1">
    <property type="nucleotide sequence ID" value="XM_056634583.1"/>
</dbReference>
<dbReference type="Gene3D" id="1.10.12.10">
    <property type="entry name" value="Lyase 2-enoyl-coa Hydratase, Chain A, domain 2"/>
    <property type="match status" value="1"/>
</dbReference>
<sequence>MASSTVLPVYEHIICSTPSPGADRGPDVPDGSKDPRSPPIAVVLNRPQALNALCDALVTELNDALSRFDKSKSIGAMILTGSEKAFAGMLDTPSNPKMGIKVVQYAGADVKEIAELTFSGAYSQNIVALWSHLANNIRKPVIAAVKGYALGGGFELALMADILYCTSDATFGLPEIKLGIIPGSGGTQRLTRIVGKSKAMELILTGDNFTGKEAGEWGVAAKVVDGGREELLVAAIKTAEKIASYGQVAVLAAKEVVGKSQELPLREGTEYERRLFHGLFGTADQKIGMAAFAAKKKPVWSHL</sequence>
<dbReference type="EMBL" id="JAPZBU010000009">
    <property type="protein sequence ID" value="KAJ5387405.1"/>
    <property type="molecule type" value="Genomic_DNA"/>
</dbReference>
<evidence type="ECO:0000313" key="4">
    <source>
        <dbReference type="EMBL" id="KAJ5387405.1"/>
    </source>
</evidence>
<comment type="caution">
    <text evidence="4">The sequence shown here is derived from an EMBL/GenBank/DDBJ whole genome shotgun (WGS) entry which is preliminary data.</text>
</comment>
<dbReference type="InterPro" id="IPR001753">
    <property type="entry name" value="Enoyl-CoA_hydra/iso"/>
</dbReference>
<name>A0A9W9VQI4_9EURO</name>
<evidence type="ECO:0000256" key="1">
    <source>
        <dbReference type="ARBA" id="ARBA00005254"/>
    </source>
</evidence>
<keyword evidence="5" id="KW-1185">Reference proteome</keyword>
<protein>
    <submittedName>
        <fullName evidence="4">ClpP/crotonase-like domain-containing protein</fullName>
    </submittedName>
</protein>
<evidence type="ECO:0000313" key="5">
    <source>
        <dbReference type="Proteomes" id="UP001147747"/>
    </source>
</evidence>
<dbReference type="GO" id="GO:0016836">
    <property type="term" value="F:hydro-lyase activity"/>
    <property type="evidence" value="ECO:0007669"/>
    <property type="project" value="UniProtKB-ARBA"/>
</dbReference>
<dbReference type="CDD" id="cd06558">
    <property type="entry name" value="crotonase-like"/>
    <property type="match status" value="1"/>
</dbReference>
<keyword evidence="2" id="KW-0456">Lyase</keyword>
<dbReference type="GO" id="GO:0006635">
    <property type="term" value="P:fatty acid beta-oxidation"/>
    <property type="evidence" value="ECO:0007669"/>
    <property type="project" value="TreeGrafter"/>
</dbReference>
<evidence type="ECO:0000256" key="2">
    <source>
        <dbReference type="ARBA" id="ARBA00023239"/>
    </source>
</evidence>
<dbReference type="FunFam" id="1.10.12.10:FF:000001">
    <property type="entry name" value="Probable enoyl-CoA hydratase, mitochondrial"/>
    <property type="match status" value="1"/>
</dbReference>
<evidence type="ECO:0000256" key="3">
    <source>
        <dbReference type="SAM" id="MobiDB-lite"/>
    </source>
</evidence>
<feature type="region of interest" description="Disordered" evidence="3">
    <location>
        <begin position="17"/>
        <end position="38"/>
    </location>
</feature>
<dbReference type="OrthoDB" id="2018133at2759"/>
<reference evidence="4" key="2">
    <citation type="journal article" date="2023" name="IMA Fungus">
        <title>Comparative genomic study of the Penicillium genus elucidates a diverse pangenome and 15 lateral gene transfer events.</title>
        <authorList>
            <person name="Petersen C."/>
            <person name="Sorensen T."/>
            <person name="Nielsen M.R."/>
            <person name="Sondergaard T.E."/>
            <person name="Sorensen J.L."/>
            <person name="Fitzpatrick D.A."/>
            <person name="Frisvad J.C."/>
            <person name="Nielsen K.L."/>
        </authorList>
    </citation>
    <scope>NUCLEOTIDE SEQUENCE</scope>
    <source>
        <strain evidence="4">IBT 29677</strain>
    </source>
</reference>
<dbReference type="PANTHER" id="PTHR11941">
    <property type="entry name" value="ENOYL-COA HYDRATASE-RELATED"/>
    <property type="match status" value="1"/>
</dbReference>
<dbReference type="Gene3D" id="3.90.226.10">
    <property type="entry name" value="2-enoyl-CoA Hydratase, Chain A, domain 1"/>
    <property type="match status" value="1"/>
</dbReference>
<dbReference type="GO" id="GO:0005739">
    <property type="term" value="C:mitochondrion"/>
    <property type="evidence" value="ECO:0007669"/>
    <property type="project" value="TreeGrafter"/>
</dbReference>
<dbReference type="InterPro" id="IPR029045">
    <property type="entry name" value="ClpP/crotonase-like_dom_sf"/>
</dbReference>
<dbReference type="GeneID" id="81373563"/>